<dbReference type="AlphaFoldDB" id="A0A9D1M930"/>
<evidence type="ECO:0000313" key="3">
    <source>
        <dbReference type="Proteomes" id="UP000824112"/>
    </source>
</evidence>
<dbReference type="InterPro" id="IPR051918">
    <property type="entry name" value="STPP_CPPED1"/>
</dbReference>
<dbReference type="GO" id="GO:0016787">
    <property type="term" value="F:hydrolase activity"/>
    <property type="evidence" value="ECO:0007669"/>
    <property type="project" value="InterPro"/>
</dbReference>
<evidence type="ECO:0000313" key="2">
    <source>
        <dbReference type="EMBL" id="HIU55937.1"/>
    </source>
</evidence>
<sequence length="336" mass="38487">MKTHQQMYSYPFLGKIATVFLFSGFLSSVPVEAENRHDTGRTFSVDDNVVKIYSPDVKDTVYLMVVSDTHLWMSDSREEPYRQYSQRMAGAYHVTKHFKTGKDTTPEEAFEQTVERARQQRVDALALMGDIFSYPSEAAIEWATGILNRSGVPFYYTCGNHDWHYEGMEGSEEELRWTWIGNRLLPMFHGEDPLKYYVDVKGVRLVFIDNSIYEILPEQLSFIQKQIQSGVPLVLMMHIPLYAPGRSVDFGCGHPDWNSSTDPSYQIERRAPWPKEGHTRTTWKFYEEVIQAPNILAVFAGHIHSPSIDVIKGLPQFVTPLNAAGGFYDVVIIPEK</sequence>
<dbReference type="Gene3D" id="3.60.21.10">
    <property type="match status" value="1"/>
</dbReference>
<dbReference type="InterPro" id="IPR004843">
    <property type="entry name" value="Calcineurin-like_PHP"/>
</dbReference>
<gene>
    <name evidence="2" type="ORF">IAB03_09055</name>
</gene>
<name>A0A9D1M930_9BACT</name>
<dbReference type="PANTHER" id="PTHR43143">
    <property type="entry name" value="METALLOPHOSPHOESTERASE, CALCINEURIN SUPERFAMILY"/>
    <property type="match status" value="1"/>
</dbReference>
<protein>
    <submittedName>
        <fullName evidence="2">Metallophosphoesterase</fullName>
    </submittedName>
</protein>
<feature type="domain" description="Calcineurin-like phosphoesterase" evidence="1">
    <location>
        <begin position="64"/>
        <end position="306"/>
    </location>
</feature>
<dbReference type="EMBL" id="DVNA01000205">
    <property type="protein sequence ID" value="HIU55937.1"/>
    <property type="molecule type" value="Genomic_DNA"/>
</dbReference>
<organism evidence="2 3">
    <name type="scientific">Candidatus Gallibacteroides avistercoris</name>
    <dbReference type="NCBI Taxonomy" id="2840833"/>
    <lineage>
        <taxon>Bacteria</taxon>
        <taxon>Pseudomonadati</taxon>
        <taxon>Bacteroidota</taxon>
        <taxon>Bacteroidia</taxon>
        <taxon>Bacteroidales</taxon>
        <taxon>Bacteroidaceae</taxon>
        <taxon>Bacteroidaceae incertae sedis</taxon>
        <taxon>Candidatus Gallibacteroides</taxon>
    </lineage>
</organism>
<comment type="caution">
    <text evidence="2">The sequence shown here is derived from an EMBL/GenBank/DDBJ whole genome shotgun (WGS) entry which is preliminary data.</text>
</comment>
<dbReference type="PANTHER" id="PTHR43143:SF1">
    <property type="entry name" value="SERINE_THREONINE-PROTEIN PHOSPHATASE CPPED1"/>
    <property type="match status" value="1"/>
</dbReference>
<reference evidence="2" key="2">
    <citation type="journal article" date="2021" name="PeerJ">
        <title>Extensive microbial diversity within the chicken gut microbiome revealed by metagenomics and culture.</title>
        <authorList>
            <person name="Gilroy R."/>
            <person name="Ravi A."/>
            <person name="Getino M."/>
            <person name="Pursley I."/>
            <person name="Horton D.L."/>
            <person name="Alikhan N.F."/>
            <person name="Baker D."/>
            <person name="Gharbi K."/>
            <person name="Hall N."/>
            <person name="Watson M."/>
            <person name="Adriaenssens E.M."/>
            <person name="Foster-Nyarko E."/>
            <person name="Jarju S."/>
            <person name="Secka A."/>
            <person name="Antonio M."/>
            <person name="Oren A."/>
            <person name="Chaudhuri R.R."/>
            <person name="La Ragione R."/>
            <person name="Hildebrand F."/>
            <person name="Pallen M.J."/>
        </authorList>
    </citation>
    <scope>NUCLEOTIDE SEQUENCE</scope>
    <source>
        <strain evidence="2">CHK158-818</strain>
    </source>
</reference>
<dbReference type="Proteomes" id="UP000824112">
    <property type="component" value="Unassembled WGS sequence"/>
</dbReference>
<dbReference type="SUPFAM" id="SSF56300">
    <property type="entry name" value="Metallo-dependent phosphatases"/>
    <property type="match status" value="1"/>
</dbReference>
<reference evidence="2" key="1">
    <citation type="submission" date="2020-10" db="EMBL/GenBank/DDBJ databases">
        <authorList>
            <person name="Gilroy R."/>
        </authorList>
    </citation>
    <scope>NUCLEOTIDE SEQUENCE</scope>
    <source>
        <strain evidence="2">CHK158-818</strain>
    </source>
</reference>
<accession>A0A9D1M930</accession>
<dbReference type="Pfam" id="PF00149">
    <property type="entry name" value="Metallophos"/>
    <property type="match status" value="1"/>
</dbReference>
<evidence type="ECO:0000259" key="1">
    <source>
        <dbReference type="Pfam" id="PF00149"/>
    </source>
</evidence>
<dbReference type="InterPro" id="IPR029052">
    <property type="entry name" value="Metallo-depent_PP-like"/>
</dbReference>
<proteinExistence type="predicted"/>